<evidence type="ECO:0000313" key="1">
    <source>
        <dbReference type="EMBL" id="KAF4737336.1"/>
    </source>
</evidence>
<evidence type="ECO:0000313" key="2">
    <source>
        <dbReference type="Proteomes" id="UP000574390"/>
    </source>
</evidence>
<accession>A0A7J6SYV7</accession>
<organism evidence="1 2">
    <name type="scientific">Perkinsus olseni</name>
    <name type="common">Perkinsus atlanticus</name>
    <dbReference type="NCBI Taxonomy" id="32597"/>
    <lineage>
        <taxon>Eukaryota</taxon>
        <taxon>Sar</taxon>
        <taxon>Alveolata</taxon>
        <taxon>Perkinsozoa</taxon>
        <taxon>Perkinsea</taxon>
        <taxon>Perkinsida</taxon>
        <taxon>Perkinsidae</taxon>
        <taxon>Perkinsus</taxon>
    </lineage>
</organism>
<dbReference type="AlphaFoldDB" id="A0A7J6SYV7"/>
<comment type="caution">
    <text evidence="1">The sequence shown here is derived from an EMBL/GenBank/DDBJ whole genome shotgun (WGS) entry which is preliminary data.</text>
</comment>
<reference evidence="1 2" key="1">
    <citation type="submission" date="2020-04" db="EMBL/GenBank/DDBJ databases">
        <title>Perkinsus olseni comparative genomics.</title>
        <authorList>
            <person name="Bogema D.R."/>
        </authorList>
    </citation>
    <scope>NUCLEOTIDE SEQUENCE [LARGE SCALE GENOMIC DNA]</scope>
    <source>
        <strain evidence="1">ATCC PRA-205</strain>
    </source>
</reference>
<gene>
    <name evidence="1" type="ORF">FOZ62_001742</name>
</gene>
<name>A0A7J6SYV7_PEROL</name>
<dbReference type="Proteomes" id="UP000574390">
    <property type="component" value="Unassembled WGS sequence"/>
</dbReference>
<sequence length="192" mass="21939">IDSWYTQIEKGCADVHIHDRDFAILTFTDDDHLSTRLEGYSQVFTRSTLTLGSEQIFQYTDGDFQLFHLANADSVTAIARCNGQDIAGFFRIFEDRTSEPYLVYSLSSSSSENLQRFKDEISQKCSIPLKSDDLSYFARATVRMLFTQFKGVKTGEFECADVFNWECYFDEVLRGGARNLLLTGYMVDGNKI</sequence>
<protein>
    <submittedName>
        <fullName evidence="1">Uncharacterized protein</fullName>
    </submittedName>
</protein>
<feature type="non-terminal residue" evidence="1">
    <location>
        <position position="1"/>
    </location>
</feature>
<dbReference type="EMBL" id="JABANM010011649">
    <property type="protein sequence ID" value="KAF4737336.1"/>
    <property type="molecule type" value="Genomic_DNA"/>
</dbReference>
<proteinExistence type="predicted"/>
<feature type="non-terminal residue" evidence="1">
    <location>
        <position position="192"/>
    </location>
</feature>